<dbReference type="PANTHER" id="PTHR43390:SF1">
    <property type="entry name" value="CHLOROPLAST PROCESSING PEPTIDASE"/>
    <property type="match status" value="1"/>
</dbReference>
<name>A0A9X3S837_9ACTN</name>
<comment type="catalytic activity">
    <reaction evidence="1 8">
        <text>Cleavage of hydrophobic, N-terminal signal or leader sequences from secreted and periplasmic proteins.</text>
        <dbReference type="EC" id="3.4.21.89"/>
    </reaction>
</comment>
<evidence type="ECO:0000256" key="4">
    <source>
        <dbReference type="ARBA" id="ARBA00013208"/>
    </source>
</evidence>
<dbReference type="Proteomes" id="UP001149140">
    <property type="component" value="Unassembled WGS sequence"/>
</dbReference>
<dbReference type="InterPro" id="IPR019757">
    <property type="entry name" value="Pept_S26A_signal_pept_1_Lys-AS"/>
</dbReference>
<dbReference type="EC" id="3.4.21.89" evidence="4 8"/>
<evidence type="ECO:0000256" key="8">
    <source>
        <dbReference type="RuleBase" id="RU003993"/>
    </source>
</evidence>
<comment type="subcellular location">
    <subcellularLocation>
        <location evidence="2">Cell membrane</location>
        <topology evidence="2">Single-pass type II membrane protein</topology>
    </subcellularLocation>
    <subcellularLocation>
        <location evidence="9">Membrane</location>
        <topology evidence="9">Single-pass type II membrane protein</topology>
    </subcellularLocation>
</comment>
<feature type="active site" evidence="7">
    <location>
        <position position="41"/>
    </location>
</feature>
<dbReference type="RefSeq" id="WP_270045894.1">
    <property type="nucleotide sequence ID" value="NZ_JAPDOD010000071.1"/>
</dbReference>
<dbReference type="GO" id="GO:0004252">
    <property type="term" value="F:serine-type endopeptidase activity"/>
    <property type="evidence" value="ECO:0007669"/>
    <property type="project" value="InterPro"/>
</dbReference>
<feature type="domain" description="Peptidase S26" evidence="10">
    <location>
        <begin position="12"/>
        <end position="199"/>
    </location>
</feature>
<dbReference type="Pfam" id="PF10502">
    <property type="entry name" value="Peptidase_S26"/>
    <property type="match status" value="1"/>
</dbReference>
<proteinExistence type="inferred from homology"/>
<dbReference type="GO" id="GO:0005886">
    <property type="term" value="C:plasma membrane"/>
    <property type="evidence" value="ECO:0007669"/>
    <property type="project" value="UniProtKB-SubCell"/>
</dbReference>
<evidence type="ECO:0000256" key="3">
    <source>
        <dbReference type="ARBA" id="ARBA00009370"/>
    </source>
</evidence>
<dbReference type="PROSITE" id="PS00760">
    <property type="entry name" value="SPASE_I_2"/>
    <property type="match status" value="1"/>
</dbReference>
<organism evidence="11 12">
    <name type="scientific">Solirubrobacter ginsenosidimutans</name>
    <dbReference type="NCBI Taxonomy" id="490573"/>
    <lineage>
        <taxon>Bacteria</taxon>
        <taxon>Bacillati</taxon>
        <taxon>Actinomycetota</taxon>
        <taxon>Thermoleophilia</taxon>
        <taxon>Solirubrobacterales</taxon>
        <taxon>Solirubrobacteraceae</taxon>
        <taxon>Solirubrobacter</taxon>
    </lineage>
</organism>
<feature type="active site" evidence="7">
    <location>
        <position position="117"/>
    </location>
</feature>
<evidence type="ECO:0000313" key="12">
    <source>
        <dbReference type="Proteomes" id="UP001149140"/>
    </source>
</evidence>
<reference evidence="11" key="1">
    <citation type="submission" date="2022-10" db="EMBL/GenBank/DDBJ databases">
        <title>The WGS of Solirubrobacter ginsenosidimutans DSM 21036.</title>
        <authorList>
            <person name="Jiang Z."/>
        </authorList>
    </citation>
    <scope>NUCLEOTIDE SEQUENCE</scope>
    <source>
        <strain evidence="11">DSM 21036</strain>
    </source>
</reference>
<dbReference type="SUPFAM" id="SSF51306">
    <property type="entry name" value="LexA/Signal peptidase"/>
    <property type="match status" value="1"/>
</dbReference>
<evidence type="ECO:0000256" key="1">
    <source>
        <dbReference type="ARBA" id="ARBA00000677"/>
    </source>
</evidence>
<dbReference type="PROSITE" id="PS00501">
    <property type="entry name" value="SPASE_I_1"/>
    <property type="match status" value="1"/>
</dbReference>
<dbReference type="InterPro" id="IPR000223">
    <property type="entry name" value="Pept_S26A_signal_pept_1"/>
</dbReference>
<dbReference type="AlphaFoldDB" id="A0A9X3S837"/>
<comment type="caution">
    <text evidence="11">The sequence shown here is derived from an EMBL/GenBank/DDBJ whole genome shotgun (WGS) entry which is preliminary data.</text>
</comment>
<dbReference type="GO" id="GO:0006465">
    <property type="term" value="P:signal peptide processing"/>
    <property type="evidence" value="ECO:0007669"/>
    <property type="project" value="InterPro"/>
</dbReference>
<evidence type="ECO:0000256" key="2">
    <source>
        <dbReference type="ARBA" id="ARBA00004401"/>
    </source>
</evidence>
<dbReference type="EMBL" id="JAPDOD010000071">
    <property type="protein sequence ID" value="MDA0166636.1"/>
    <property type="molecule type" value="Genomic_DNA"/>
</dbReference>
<dbReference type="InterPro" id="IPR036286">
    <property type="entry name" value="LexA/Signal_pep-like_sf"/>
</dbReference>
<dbReference type="GO" id="GO:0009003">
    <property type="term" value="F:signal peptidase activity"/>
    <property type="evidence" value="ECO:0007669"/>
    <property type="project" value="UniProtKB-EC"/>
</dbReference>
<comment type="similarity">
    <text evidence="3 9">Belongs to the peptidase S26 family.</text>
</comment>
<evidence type="ECO:0000256" key="5">
    <source>
        <dbReference type="ARBA" id="ARBA00022670"/>
    </source>
</evidence>
<gene>
    <name evidence="11" type="primary">lepB</name>
    <name evidence="11" type="ORF">OM076_40620</name>
</gene>
<evidence type="ECO:0000256" key="9">
    <source>
        <dbReference type="RuleBase" id="RU362042"/>
    </source>
</evidence>
<dbReference type="Gene3D" id="2.10.109.10">
    <property type="entry name" value="Umud Fragment, subunit A"/>
    <property type="match status" value="1"/>
</dbReference>
<evidence type="ECO:0000256" key="6">
    <source>
        <dbReference type="ARBA" id="ARBA00022801"/>
    </source>
</evidence>
<protein>
    <recommendedName>
        <fullName evidence="4 8">Signal peptidase I</fullName>
        <ecNumber evidence="4 8">3.4.21.89</ecNumber>
    </recommendedName>
</protein>
<evidence type="ECO:0000256" key="7">
    <source>
        <dbReference type="PIRSR" id="PIRSR600223-1"/>
    </source>
</evidence>
<dbReference type="PANTHER" id="PTHR43390">
    <property type="entry name" value="SIGNAL PEPTIDASE I"/>
    <property type="match status" value="1"/>
</dbReference>
<evidence type="ECO:0000313" key="11">
    <source>
        <dbReference type="EMBL" id="MDA0166636.1"/>
    </source>
</evidence>
<dbReference type="PRINTS" id="PR00727">
    <property type="entry name" value="LEADERPTASE"/>
</dbReference>
<dbReference type="NCBIfam" id="TIGR02227">
    <property type="entry name" value="sigpep_I_bact"/>
    <property type="match status" value="1"/>
</dbReference>
<keyword evidence="6 8" id="KW-0378">Hydrolase</keyword>
<accession>A0A9X3S837</accession>
<dbReference type="InterPro" id="IPR019533">
    <property type="entry name" value="Peptidase_S26"/>
</dbReference>
<evidence type="ECO:0000259" key="10">
    <source>
        <dbReference type="Pfam" id="PF10502"/>
    </source>
</evidence>
<dbReference type="CDD" id="cd06530">
    <property type="entry name" value="S26_SPase_I"/>
    <property type="match status" value="1"/>
</dbReference>
<keyword evidence="5 8" id="KW-0645">Protease</keyword>
<keyword evidence="12" id="KW-1185">Reference proteome</keyword>
<sequence>MKTKKSVRSTVELVLIVAAALFFALTLQALAVKPYRIPSGSMEPTLKPGQRIIVNRFSHRIGTDPKLGDITVFYPPHGADTSSCGNPGEGPFYNGGAGTRRPCTRPTATHSSTTFVKRVVGLPGDRIAIENGHVWRNGVAAKEPFARSCTSSDCNLNSITVPKGMYFLMGDNRGNSDDSRFWGPVPRKWIIGKAVVSYWPPDSLGGL</sequence>
<dbReference type="InterPro" id="IPR019756">
    <property type="entry name" value="Pept_S26A_signal_pept_1_Ser-AS"/>
</dbReference>